<dbReference type="EMBL" id="VWOX01000010">
    <property type="protein sequence ID" value="KAA5541471.1"/>
    <property type="molecule type" value="Genomic_DNA"/>
</dbReference>
<evidence type="ECO:0000313" key="3">
    <source>
        <dbReference type="Proteomes" id="UP000324479"/>
    </source>
</evidence>
<accession>A0A5M6D1T9</accession>
<dbReference type="AlphaFoldDB" id="A0A5M6D1T9"/>
<dbReference type="SUPFAM" id="SSF55347">
    <property type="entry name" value="Glyceraldehyde-3-phosphate dehydrogenase-like, C-terminal domain"/>
    <property type="match status" value="1"/>
</dbReference>
<name>A0A5M6D1T9_9BACT</name>
<dbReference type="PANTHER" id="PTHR43818">
    <property type="entry name" value="BCDNA.GH03377"/>
    <property type="match status" value="1"/>
</dbReference>
<dbReference type="PROSITE" id="PS51318">
    <property type="entry name" value="TAT"/>
    <property type="match status" value="1"/>
</dbReference>
<dbReference type="SUPFAM" id="SSF51735">
    <property type="entry name" value="NAD(P)-binding Rossmann-fold domains"/>
    <property type="match status" value="1"/>
</dbReference>
<dbReference type="InterPro" id="IPR036291">
    <property type="entry name" value="NAD(P)-bd_dom_sf"/>
</dbReference>
<dbReference type="Pfam" id="PF01408">
    <property type="entry name" value="GFO_IDH_MocA"/>
    <property type="match status" value="1"/>
</dbReference>
<dbReference type="InterPro" id="IPR000683">
    <property type="entry name" value="Gfo/Idh/MocA-like_OxRdtase_N"/>
</dbReference>
<sequence length="501" mass="55199">MQPPAKQNPSPNGSRRSFLKAGAAGATAAAVAMPQRVQAAPKANERMRIGFIGPGGRGFGAHVKTLCNLHAEGRNIDLVGVAEVYETQRDKVADFIKEKTGTDPARYVDYRDMIAKENLDAVCIGTPDHWHHKQTVDALAAGLNVYCEKPMTKTVEEAFDVESKWRESGKVMQVGVQSTSLPVWNEIRALLQDGVLGKVLGFQTEYFRNSNVGQWRYYKLVPDMSPKKIDWDRWLGKGEGLAPEMPFDRAVYKQWRRFWPFGSGMFTDLFVHRTTSMLKATGLRIPGRVVGAGGIYLEYDGRDVPDVATVVADFNEGVQGLVTATMCNQESRVNQLIRGHYGTFALGNGEGFDGFEFIPERRQVTTQGDSGRRRFEAETIATEPVKNTTHAHFANFLDACEAGDPSMCNNPPDLGAAAMAVVNLGAQSYRKGHVYFVDSDSREISTTDPGWAKKWEAKSAARQSPNHIPGWNAGEFGSRLDEPTYMDQAGPWIDGQDPAGA</sequence>
<dbReference type="InterPro" id="IPR019546">
    <property type="entry name" value="TAT_signal_bac_arc"/>
</dbReference>
<dbReference type="Gene3D" id="3.40.50.720">
    <property type="entry name" value="NAD(P)-binding Rossmann-like Domain"/>
    <property type="match status" value="1"/>
</dbReference>
<dbReference type="InterPro" id="IPR006311">
    <property type="entry name" value="TAT_signal"/>
</dbReference>
<feature type="domain" description="Gfo/Idh/MocA-like oxidoreductase N-terminal" evidence="1">
    <location>
        <begin position="48"/>
        <end position="175"/>
    </location>
</feature>
<organism evidence="2 3">
    <name type="scientific">Roseiconus nitratireducens</name>
    <dbReference type="NCBI Taxonomy" id="2605748"/>
    <lineage>
        <taxon>Bacteria</taxon>
        <taxon>Pseudomonadati</taxon>
        <taxon>Planctomycetota</taxon>
        <taxon>Planctomycetia</taxon>
        <taxon>Pirellulales</taxon>
        <taxon>Pirellulaceae</taxon>
        <taxon>Roseiconus</taxon>
    </lineage>
</organism>
<dbReference type="InterPro" id="IPR050463">
    <property type="entry name" value="Gfo/Idh/MocA_oxidrdct_glycsds"/>
</dbReference>
<reference evidence="2 3" key="1">
    <citation type="submission" date="2019-08" db="EMBL/GenBank/DDBJ databases">
        <authorList>
            <person name="Dhanesh K."/>
            <person name="Kumar G."/>
            <person name="Sasikala C."/>
            <person name="Venkata Ramana C."/>
        </authorList>
    </citation>
    <scope>NUCLEOTIDE SEQUENCE [LARGE SCALE GENOMIC DNA]</scope>
    <source>
        <strain evidence="2 3">JC645</strain>
    </source>
</reference>
<dbReference type="RefSeq" id="WP_150077857.1">
    <property type="nucleotide sequence ID" value="NZ_VWOX01000010.1"/>
</dbReference>
<dbReference type="NCBIfam" id="TIGR01409">
    <property type="entry name" value="TAT_signal_seq"/>
    <property type="match status" value="1"/>
</dbReference>
<evidence type="ECO:0000259" key="1">
    <source>
        <dbReference type="Pfam" id="PF01408"/>
    </source>
</evidence>
<dbReference type="GO" id="GO:0000166">
    <property type="term" value="F:nucleotide binding"/>
    <property type="evidence" value="ECO:0007669"/>
    <property type="project" value="InterPro"/>
</dbReference>
<protein>
    <submittedName>
        <fullName evidence="2">Gfo/Idh/MocA family oxidoreductase</fullName>
    </submittedName>
</protein>
<proteinExistence type="predicted"/>
<evidence type="ECO:0000313" key="2">
    <source>
        <dbReference type="EMBL" id="KAA5541471.1"/>
    </source>
</evidence>
<comment type="caution">
    <text evidence="2">The sequence shown here is derived from an EMBL/GenBank/DDBJ whole genome shotgun (WGS) entry which is preliminary data.</text>
</comment>
<dbReference type="PANTHER" id="PTHR43818:SF5">
    <property type="entry name" value="OXIDOREDUCTASE FAMILY PROTEIN"/>
    <property type="match status" value="1"/>
</dbReference>
<dbReference type="Gene3D" id="3.30.360.10">
    <property type="entry name" value="Dihydrodipicolinate Reductase, domain 2"/>
    <property type="match status" value="1"/>
</dbReference>
<gene>
    <name evidence="2" type="ORF">FYK55_18080</name>
</gene>
<dbReference type="Proteomes" id="UP000324479">
    <property type="component" value="Unassembled WGS sequence"/>
</dbReference>
<keyword evidence="3" id="KW-1185">Reference proteome</keyword>